<dbReference type="AlphaFoldDB" id="A0AAV0PXB7"/>
<dbReference type="InterPro" id="IPR044824">
    <property type="entry name" value="MAIN-like"/>
</dbReference>
<dbReference type="GO" id="GO:0010073">
    <property type="term" value="P:meristem maintenance"/>
    <property type="evidence" value="ECO:0007669"/>
    <property type="project" value="InterPro"/>
</dbReference>
<gene>
    <name evidence="2" type="ORF">LITE_LOCUS40400</name>
</gene>
<evidence type="ECO:0000259" key="1">
    <source>
        <dbReference type="Pfam" id="PF10536"/>
    </source>
</evidence>
<reference evidence="2" key="1">
    <citation type="submission" date="2022-08" db="EMBL/GenBank/DDBJ databases">
        <authorList>
            <person name="Gutierrez-Valencia J."/>
        </authorList>
    </citation>
    <scope>NUCLEOTIDE SEQUENCE</scope>
</reference>
<organism evidence="2 3">
    <name type="scientific">Linum tenue</name>
    <dbReference type="NCBI Taxonomy" id="586396"/>
    <lineage>
        <taxon>Eukaryota</taxon>
        <taxon>Viridiplantae</taxon>
        <taxon>Streptophyta</taxon>
        <taxon>Embryophyta</taxon>
        <taxon>Tracheophyta</taxon>
        <taxon>Spermatophyta</taxon>
        <taxon>Magnoliopsida</taxon>
        <taxon>eudicotyledons</taxon>
        <taxon>Gunneridae</taxon>
        <taxon>Pentapetalae</taxon>
        <taxon>rosids</taxon>
        <taxon>fabids</taxon>
        <taxon>Malpighiales</taxon>
        <taxon>Linaceae</taxon>
        <taxon>Linum</taxon>
    </lineage>
</organism>
<accession>A0AAV0PXB7</accession>
<comment type="caution">
    <text evidence="2">The sequence shown here is derived from an EMBL/GenBank/DDBJ whole genome shotgun (WGS) entry which is preliminary data.</text>
</comment>
<proteinExistence type="predicted"/>
<dbReference type="InterPro" id="IPR019557">
    <property type="entry name" value="AminoTfrase-like_pln_mobile"/>
</dbReference>
<name>A0AAV0PXB7_9ROSI</name>
<dbReference type="EMBL" id="CAMGYJ010000009">
    <property type="protein sequence ID" value="CAI0475429.1"/>
    <property type="molecule type" value="Genomic_DNA"/>
</dbReference>
<dbReference type="PANTHER" id="PTHR46033:SF8">
    <property type="entry name" value="PROTEIN MAINTENANCE OF MERISTEMS-LIKE"/>
    <property type="match status" value="1"/>
</dbReference>
<evidence type="ECO:0000313" key="3">
    <source>
        <dbReference type="Proteomes" id="UP001154282"/>
    </source>
</evidence>
<protein>
    <recommendedName>
        <fullName evidence="1">Aminotransferase-like plant mobile domain-containing protein</fullName>
    </recommendedName>
</protein>
<dbReference type="Pfam" id="PF10536">
    <property type="entry name" value="PMD"/>
    <property type="match status" value="1"/>
</dbReference>
<feature type="domain" description="Aminotransferase-like plant mobile" evidence="1">
    <location>
        <begin position="4"/>
        <end position="59"/>
    </location>
</feature>
<evidence type="ECO:0000313" key="2">
    <source>
        <dbReference type="EMBL" id="CAI0475429.1"/>
    </source>
</evidence>
<keyword evidence="3" id="KW-1185">Reference proteome</keyword>
<sequence length="74" mass="8606">MFRKISIDEVLISAFVERWQPDTNTFHLPFGEMMILLHDVQYLLQIPVEGRLMSRTSEKIEHPDVGFCALLGMN</sequence>
<dbReference type="Proteomes" id="UP001154282">
    <property type="component" value="Unassembled WGS sequence"/>
</dbReference>
<dbReference type="PANTHER" id="PTHR46033">
    <property type="entry name" value="PROTEIN MAIN-LIKE 2"/>
    <property type="match status" value="1"/>
</dbReference>